<keyword evidence="9" id="KW-0732">Signal</keyword>
<evidence type="ECO:0000256" key="9">
    <source>
        <dbReference type="SAM" id="SignalP"/>
    </source>
</evidence>
<sequence length="340" mass="37712">MSKPKSRLILSLVFLLQLLIQSSWTVATTRKEIGFPERRICRTTVQGRYLLSDDNGYVCDALSLDPQSRCCPERGDKFSCHGCNVLSQCCNSYEFCVSCCLHPAQTQKEQVLKLKIAKPSTAGTYFSVFDFCAGRCRHNSESVVHENAYVSDFHHCFSLPSNYSGATVTPVEARLNGINVVIGRQGESCDSVCKLNGQSCVLNKLLVLNQCDVIQKYMSCKGACLESVGADQPAEVVDDAPKHLGHAFILEHNQYCLVMAHIGIPGDFAPVHSASYGTVYVQVQYAFILRKLCENFRDEARLKSGKHCSKASDCHRINFCGGPIHLPLGVFIFTHWNINV</sequence>
<dbReference type="Pfam" id="PF10218">
    <property type="entry name" value="SPRING1"/>
    <property type="match status" value="1"/>
</dbReference>
<dbReference type="Proteomes" id="UP000515121">
    <property type="component" value="Unplaced"/>
</dbReference>
<evidence type="ECO:0000256" key="2">
    <source>
        <dbReference type="ARBA" id="ARBA00022692"/>
    </source>
</evidence>
<evidence type="ECO:0000313" key="10">
    <source>
        <dbReference type="Proteomes" id="UP000515121"/>
    </source>
</evidence>
<reference evidence="11" key="1">
    <citation type="submission" date="2025-08" db="UniProtKB">
        <authorList>
            <consortium name="RefSeq"/>
        </authorList>
    </citation>
    <scope>IDENTIFICATION</scope>
    <source>
        <tissue evidence="11">Fruit stalk</tissue>
    </source>
</reference>
<evidence type="ECO:0000256" key="3">
    <source>
        <dbReference type="ARBA" id="ARBA00022989"/>
    </source>
</evidence>
<protein>
    <recommendedName>
        <fullName evidence="8">SREBP regulating gene protein</fullName>
    </recommendedName>
</protein>
<keyword evidence="5" id="KW-0472">Membrane</keyword>
<evidence type="ECO:0000256" key="8">
    <source>
        <dbReference type="ARBA" id="ARBA00023485"/>
    </source>
</evidence>
<accession>A0A6P6AA28</accession>
<organism evidence="10 11">
    <name type="scientific">Durio zibethinus</name>
    <name type="common">Durian</name>
    <dbReference type="NCBI Taxonomy" id="66656"/>
    <lineage>
        <taxon>Eukaryota</taxon>
        <taxon>Viridiplantae</taxon>
        <taxon>Streptophyta</taxon>
        <taxon>Embryophyta</taxon>
        <taxon>Tracheophyta</taxon>
        <taxon>Spermatophyta</taxon>
        <taxon>Magnoliopsida</taxon>
        <taxon>eudicotyledons</taxon>
        <taxon>Gunneridae</taxon>
        <taxon>Pentapetalae</taxon>
        <taxon>rosids</taxon>
        <taxon>malvids</taxon>
        <taxon>Malvales</taxon>
        <taxon>Malvaceae</taxon>
        <taxon>Helicteroideae</taxon>
        <taxon>Durio</taxon>
    </lineage>
</organism>
<evidence type="ECO:0000256" key="5">
    <source>
        <dbReference type="ARBA" id="ARBA00023136"/>
    </source>
</evidence>
<dbReference type="OrthoDB" id="70142at2759"/>
<keyword evidence="10" id="KW-1185">Reference proteome</keyword>
<comment type="subcellular location">
    <subcellularLocation>
        <location evidence="1">Golgi apparatus membrane</location>
        <topology evidence="1">Single-pass membrane protein</topology>
    </subcellularLocation>
</comment>
<keyword evidence="4" id="KW-0333">Golgi apparatus</keyword>
<dbReference type="KEGG" id="dzi:111307759"/>
<keyword evidence="2" id="KW-0812">Transmembrane</keyword>
<dbReference type="PANTHER" id="PTHR13481">
    <property type="entry name" value="SREBP REGULATING GENE PROTEIN"/>
    <property type="match status" value="1"/>
</dbReference>
<evidence type="ECO:0000256" key="7">
    <source>
        <dbReference type="ARBA" id="ARBA00023461"/>
    </source>
</evidence>
<keyword evidence="6" id="KW-0325">Glycoprotein</keyword>
<keyword evidence="3" id="KW-1133">Transmembrane helix</keyword>
<feature type="signal peptide" evidence="9">
    <location>
        <begin position="1"/>
        <end position="25"/>
    </location>
</feature>
<proteinExistence type="inferred from homology"/>
<comment type="similarity">
    <text evidence="7">Belongs to the SPRING family.</text>
</comment>
<evidence type="ECO:0000256" key="6">
    <source>
        <dbReference type="ARBA" id="ARBA00023180"/>
    </source>
</evidence>
<name>A0A6P6AA28_DURZI</name>
<gene>
    <name evidence="11" type="primary">LOC111307759</name>
</gene>
<feature type="chain" id="PRO_5028026010" description="SREBP regulating gene protein" evidence="9">
    <location>
        <begin position="26"/>
        <end position="340"/>
    </location>
</feature>
<dbReference type="InterPro" id="IPR019352">
    <property type="entry name" value="SPRING1"/>
</dbReference>
<evidence type="ECO:0000256" key="1">
    <source>
        <dbReference type="ARBA" id="ARBA00004194"/>
    </source>
</evidence>
<dbReference type="GeneID" id="111307759"/>
<evidence type="ECO:0000256" key="4">
    <source>
        <dbReference type="ARBA" id="ARBA00023034"/>
    </source>
</evidence>
<dbReference type="RefSeq" id="XP_022761667.1">
    <property type="nucleotide sequence ID" value="XM_022905932.1"/>
</dbReference>
<dbReference type="AlphaFoldDB" id="A0A6P6AA28"/>
<dbReference type="GO" id="GO:0000139">
    <property type="term" value="C:Golgi membrane"/>
    <property type="evidence" value="ECO:0007669"/>
    <property type="project" value="UniProtKB-SubCell"/>
</dbReference>
<dbReference type="GO" id="GO:2000640">
    <property type="term" value="P:positive regulation of SREBP signaling pathway"/>
    <property type="evidence" value="ECO:0007669"/>
    <property type="project" value="InterPro"/>
</dbReference>
<evidence type="ECO:0000313" key="11">
    <source>
        <dbReference type="RefSeq" id="XP_022761667.1"/>
    </source>
</evidence>
<dbReference type="PANTHER" id="PTHR13481:SF0">
    <property type="entry name" value="SREBP REGULATING GENE PROTEIN"/>
    <property type="match status" value="1"/>
</dbReference>